<dbReference type="SMART" id="SM00363">
    <property type="entry name" value="S4"/>
    <property type="match status" value="1"/>
</dbReference>
<dbReference type="InterPro" id="IPR006225">
    <property type="entry name" value="PsdUridine_synth_RluC/D"/>
</dbReference>
<comment type="caution">
    <text evidence="4">The sequence shown here is derived from an EMBL/GenBank/DDBJ whole genome shotgun (WGS) entry which is preliminary data.</text>
</comment>
<dbReference type="InterPro" id="IPR050188">
    <property type="entry name" value="RluA_PseudoU_synthase"/>
</dbReference>
<evidence type="ECO:0000313" key="4">
    <source>
        <dbReference type="EMBL" id="GAI49404.1"/>
    </source>
</evidence>
<dbReference type="InterPro" id="IPR020103">
    <property type="entry name" value="PsdUridine_synth_cat_dom_sf"/>
</dbReference>
<dbReference type="AlphaFoldDB" id="X1R1H2"/>
<dbReference type="GO" id="GO:0000455">
    <property type="term" value="P:enzyme-directed rRNA pseudouridine synthesis"/>
    <property type="evidence" value="ECO:0007669"/>
    <property type="project" value="TreeGrafter"/>
</dbReference>
<proteinExistence type="inferred from homology"/>
<dbReference type="NCBIfam" id="TIGR00005">
    <property type="entry name" value="rluA_subfam"/>
    <property type="match status" value="1"/>
</dbReference>
<comment type="similarity">
    <text evidence="1">Belongs to the pseudouridine synthase RluA family.</text>
</comment>
<evidence type="ECO:0000259" key="3">
    <source>
        <dbReference type="SMART" id="SM00363"/>
    </source>
</evidence>
<dbReference type="Gene3D" id="3.30.2350.10">
    <property type="entry name" value="Pseudouridine synthase"/>
    <property type="match status" value="1"/>
</dbReference>
<dbReference type="SUPFAM" id="SSF55174">
    <property type="entry name" value="Alpha-L RNA-binding motif"/>
    <property type="match status" value="1"/>
</dbReference>
<dbReference type="Gene3D" id="3.10.290.10">
    <property type="entry name" value="RNA-binding S4 domain"/>
    <property type="match status" value="1"/>
</dbReference>
<evidence type="ECO:0000256" key="1">
    <source>
        <dbReference type="ARBA" id="ARBA00010876"/>
    </source>
</evidence>
<dbReference type="Pfam" id="PF01479">
    <property type="entry name" value="S4"/>
    <property type="match status" value="1"/>
</dbReference>
<gene>
    <name evidence="4" type="ORF">S06H3_56021</name>
</gene>
<sequence length="233" mass="25576">VCNRHQKRDKEKDDIPFTLRMDKVYSFVVDKQGTRLDKYVSDKCPELSRTHAQKLIGDGHITVNGHAAKASLKLNIGDRVNIVIPPTAPSPLSPEAIPLKIIYEDDDLLVIDKPAGLTVHPAPGHPSHTLVNAILSHFPHLADISDSLRPGIVHRLDKDTSGVMLVAKNSVAQANLAEQFGARSVAKAYLALVKGHLTPENGIIEAPLGRDPRNRKRMAVVTEGREARTEYHV</sequence>
<dbReference type="PANTHER" id="PTHR21600">
    <property type="entry name" value="MITOCHONDRIAL RNA PSEUDOURIDINE SYNTHASE"/>
    <property type="match status" value="1"/>
</dbReference>
<dbReference type="PANTHER" id="PTHR21600:SF44">
    <property type="entry name" value="RIBOSOMAL LARGE SUBUNIT PSEUDOURIDINE SYNTHASE D"/>
    <property type="match status" value="1"/>
</dbReference>
<evidence type="ECO:0000256" key="2">
    <source>
        <dbReference type="ARBA" id="ARBA00023235"/>
    </source>
</evidence>
<dbReference type="EMBL" id="BARV01035993">
    <property type="protein sequence ID" value="GAI49404.1"/>
    <property type="molecule type" value="Genomic_DNA"/>
</dbReference>
<dbReference type="PROSITE" id="PS01129">
    <property type="entry name" value="PSI_RLU"/>
    <property type="match status" value="1"/>
</dbReference>
<dbReference type="GO" id="GO:0003723">
    <property type="term" value="F:RNA binding"/>
    <property type="evidence" value="ECO:0007669"/>
    <property type="project" value="InterPro"/>
</dbReference>
<reference evidence="4" key="1">
    <citation type="journal article" date="2014" name="Front. Microbiol.">
        <title>High frequency of phylogenetically diverse reductive dehalogenase-homologous genes in deep subseafloor sedimentary metagenomes.</title>
        <authorList>
            <person name="Kawai M."/>
            <person name="Futagami T."/>
            <person name="Toyoda A."/>
            <person name="Takaki Y."/>
            <person name="Nishi S."/>
            <person name="Hori S."/>
            <person name="Arai W."/>
            <person name="Tsubouchi T."/>
            <person name="Morono Y."/>
            <person name="Uchiyama I."/>
            <person name="Ito T."/>
            <person name="Fujiyama A."/>
            <person name="Inagaki F."/>
            <person name="Takami H."/>
        </authorList>
    </citation>
    <scope>NUCLEOTIDE SEQUENCE</scope>
    <source>
        <strain evidence="4">Expedition CK06-06</strain>
    </source>
</reference>
<name>X1R1H2_9ZZZZ</name>
<organism evidence="4">
    <name type="scientific">marine sediment metagenome</name>
    <dbReference type="NCBI Taxonomy" id="412755"/>
    <lineage>
        <taxon>unclassified sequences</taxon>
        <taxon>metagenomes</taxon>
        <taxon>ecological metagenomes</taxon>
    </lineage>
</organism>
<dbReference type="GO" id="GO:0009982">
    <property type="term" value="F:pseudouridine synthase activity"/>
    <property type="evidence" value="ECO:0007669"/>
    <property type="project" value="InterPro"/>
</dbReference>
<feature type="non-terminal residue" evidence="4">
    <location>
        <position position="1"/>
    </location>
</feature>
<feature type="non-terminal residue" evidence="4">
    <location>
        <position position="233"/>
    </location>
</feature>
<dbReference type="InterPro" id="IPR036986">
    <property type="entry name" value="S4_RNA-bd_sf"/>
</dbReference>
<dbReference type="InterPro" id="IPR006224">
    <property type="entry name" value="PsdUridine_synth_RluA-like_CS"/>
</dbReference>
<dbReference type="CDD" id="cd00165">
    <property type="entry name" value="S4"/>
    <property type="match status" value="1"/>
</dbReference>
<accession>X1R1H2</accession>
<dbReference type="PROSITE" id="PS50889">
    <property type="entry name" value="S4"/>
    <property type="match status" value="1"/>
</dbReference>
<dbReference type="SUPFAM" id="SSF55120">
    <property type="entry name" value="Pseudouridine synthase"/>
    <property type="match status" value="1"/>
</dbReference>
<dbReference type="CDD" id="cd02869">
    <property type="entry name" value="PseudoU_synth_RluA_like"/>
    <property type="match status" value="1"/>
</dbReference>
<protein>
    <recommendedName>
        <fullName evidence="3">RNA-binding S4 domain-containing protein</fullName>
    </recommendedName>
</protein>
<dbReference type="Pfam" id="PF00849">
    <property type="entry name" value="PseudoU_synth_2"/>
    <property type="match status" value="1"/>
</dbReference>
<keyword evidence="2" id="KW-0413">Isomerase</keyword>
<dbReference type="InterPro" id="IPR002942">
    <property type="entry name" value="S4_RNA-bd"/>
</dbReference>
<dbReference type="InterPro" id="IPR006145">
    <property type="entry name" value="PsdUridine_synth_RsuA/RluA"/>
</dbReference>
<feature type="domain" description="RNA-binding S4" evidence="3">
    <location>
        <begin position="34"/>
        <end position="97"/>
    </location>
</feature>